<feature type="compositionally biased region" description="Polar residues" evidence="1">
    <location>
        <begin position="106"/>
        <end position="122"/>
    </location>
</feature>
<dbReference type="InterPro" id="IPR008700">
    <property type="entry name" value="TypeIII_avirulence_cleave"/>
</dbReference>
<organism evidence="3 4">
    <name type="scientific">Vanilla planifolia</name>
    <name type="common">Vanilla</name>
    <dbReference type="NCBI Taxonomy" id="51239"/>
    <lineage>
        <taxon>Eukaryota</taxon>
        <taxon>Viridiplantae</taxon>
        <taxon>Streptophyta</taxon>
        <taxon>Embryophyta</taxon>
        <taxon>Tracheophyta</taxon>
        <taxon>Spermatophyta</taxon>
        <taxon>Magnoliopsida</taxon>
        <taxon>Liliopsida</taxon>
        <taxon>Asparagales</taxon>
        <taxon>Orchidaceae</taxon>
        <taxon>Vanilloideae</taxon>
        <taxon>Vanilleae</taxon>
        <taxon>Vanilla</taxon>
    </lineage>
</organism>
<name>A0A835QJL0_VANPL</name>
<dbReference type="AlphaFoldDB" id="A0A835QJL0"/>
<evidence type="ECO:0000259" key="2">
    <source>
        <dbReference type="Pfam" id="PF05627"/>
    </source>
</evidence>
<evidence type="ECO:0000313" key="4">
    <source>
        <dbReference type="Proteomes" id="UP000639772"/>
    </source>
</evidence>
<dbReference type="EMBL" id="JADCNM010000009">
    <property type="protein sequence ID" value="KAG0468912.1"/>
    <property type="molecule type" value="Genomic_DNA"/>
</dbReference>
<feature type="region of interest" description="Disordered" evidence="1">
    <location>
        <begin position="375"/>
        <end position="409"/>
    </location>
</feature>
<dbReference type="InterPro" id="IPR040339">
    <property type="entry name" value="At1g16860-like"/>
</dbReference>
<comment type="caution">
    <text evidence="3">The sequence shown here is derived from an EMBL/GenBank/DDBJ whole genome shotgun (WGS) entry which is preliminary data.</text>
</comment>
<feature type="domain" description="RIN4 pathogenic type III effector avirulence factor Avr cleavage site" evidence="2">
    <location>
        <begin position="348"/>
        <end position="380"/>
    </location>
</feature>
<dbReference type="Proteomes" id="UP000639772">
    <property type="component" value="Chromosome 9"/>
</dbReference>
<protein>
    <recommendedName>
        <fullName evidence="2">RIN4 pathogenic type III effector avirulence factor Avr cleavage site domain-containing protein</fullName>
    </recommendedName>
</protein>
<dbReference type="PANTHER" id="PTHR33709:SF4">
    <property type="entry name" value="OS08G0230200 PROTEIN"/>
    <property type="match status" value="1"/>
</dbReference>
<sequence length="423" mass="45909">MSSEAVLYTGGDIKGLENLERCLTFFDNSKSRKSGPVTNASSRIGSFGGSASSVVTSSSGWQKSHSGPLNKLGESVKKSSGPQTGGIAPLSRQNSGPIPPVLPTTGLITSGPISSGPLNSSGAPRKVSGPFDSIGLAKLQRTTMANNQAVTKLSQDVTLLIWNHFWGRRAVVTFISQYPDVELRTAKDGQYIKITGVVTCGNVPLESSFQKVPRCVYTSSSLYEYRGWESKAVNPQHRRRFTWGIRSVEKNVVDFYISDFQSGLRALVKTGYGASVSPYVDESVIVDMDINNKEISAEFLRWLRERNLSSDGRMLCLKEGLEDRVMVKENLGRFSSTMNSLGLSKDAGRSLPKFGEWDVNDPSSADSFTVIFNKARDEKKTGSNNQGSSSPPKEPSIKQGTAQTSKSSLKKWCCCLSSTPAEP</sequence>
<dbReference type="Pfam" id="PF05627">
    <property type="entry name" value="AvrRpt-cleavage"/>
    <property type="match status" value="1"/>
</dbReference>
<feature type="compositionally biased region" description="Polar residues" evidence="1">
    <location>
        <begin position="382"/>
        <end position="391"/>
    </location>
</feature>
<gene>
    <name evidence="3" type="ORF">HPP92_018240</name>
</gene>
<dbReference type="PANTHER" id="PTHR33709">
    <property type="entry name" value="OSJNBA0035M09.9 PROTEIN"/>
    <property type="match status" value="1"/>
</dbReference>
<dbReference type="OrthoDB" id="1899156at2759"/>
<feature type="region of interest" description="Disordered" evidence="1">
    <location>
        <begin position="28"/>
        <end position="125"/>
    </location>
</feature>
<accession>A0A835QJL0</accession>
<reference evidence="3 4" key="1">
    <citation type="journal article" date="2020" name="Nat. Food">
        <title>A phased Vanilla planifolia genome enables genetic improvement of flavour and production.</title>
        <authorList>
            <person name="Hasing T."/>
            <person name="Tang H."/>
            <person name="Brym M."/>
            <person name="Khazi F."/>
            <person name="Huang T."/>
            <person name="Chambers A.H."/>
        </authorList>
    </citation>
    <scope>NUCLEOTIDE SEQUENCE [LARGE SCALE GENOMIC DNA]</scope>
    <source>
        <tissue evidence="3">Leaf</tissue>
    </source>
</reference>
<evidence type="ECO:0000256" key="1">
    <source>
        <dbReference type="SAM" id="MobiDB-lite"/>
    </source>
</evidence>
<proteinExistence type="predicted"/>
<feature type="compositionally biased region" description="Low complexity" evidence="1">
    <location>
        <begin position="49"/>
        <end position="60"/>
    </location>
</feature>
<evidence type="ECO:0000313" key="3">
    <source>
        <dbReference type="EMBL" id="KAG0468912.1"/>
    </source>
</evidence>